<dbReference type="Pfam" id="PF00771">
    <property type="entry name" value="FHIPEP"/>
    <property type="match status" value="1"/>
</dbReference>
<keyword evidence="7" id="KW-0282">Flagellum</keyword>
<organism evidence="7 8">
    <name type="scientific">Burkholderia territorii</name>
    <dbReference type="NCBI Taxonomy" id="1503055"/>
    <lineage>
        <taxon>Bacteria</taxon>
        <taxon>Pseudomonadati</taxon>
        <taxon>Pseudomonadota</taxon>
        <taxon>Betaproteobacteria</taxon>
        <taxon>Burkholderiales</taxon>
        <taxon>Burkholderiaceae</taxon>
        <taxon>Burkholderia</taxon>
        <taxon>Burkholderia cepacia complex</taxon>
    </lineage>
</organism>
<evidence type="ECO:0000256" key="3">
    <source>
        <dbReference type="ARBA" id="ARBA00022475"/>
    </source>
</evidence>
<evidence type="ECO:0000313" key="8">
    <source>
        <dbReference type="Proteomes" id="UP000473571"/>
    </source>
</evidence>
<evidence type="ECO:0000256" key="1">
    <source>
        <dbReference type="ARBA" id="ARBA00004651"/>
    </source>
</evidence>
<gene>
    <name evidence="7" type="ORF">F7R13_33160</name>
</gene>
<dbReference type="InterPro" id="IPR042196">
    <property type="entry name" value="FHIPEP_4"/>
</dbReference>
<dbReference type="InterPro" id="IPR042193">
    <property type="entry name" value="FHIPEP_3"/>
</dbReference>
<dbReference type="EMBL" id="VZOL01001049">
    <property type="protein sequence ID" value="KAB0643782.1"/>
    <property type="molecule type" value="Genomic_DNA"/>
</dbReference>
<evidence type="ECO:0000256" key="2">
    <source>
        <dbReference type="ARBA" id="ARBA00008835"/>
    </source>
</evidence>
<keyword evidence="7" id="KW-0966">Cell projection</keyword>
<dbReference type="PANTHER" id="PTHR30161">
    <property type="entry name" value="FLAGELLAR EXPORT PROTEIN, MEMBRANE FLHA SUBUNIT-RELATED"/>
    <property type="match status" value="1"/>
</dbReference>
<evidence type="ECO:0000256" key="4">
    <source>
        <dbReference type="ARBA" id="ARBA00022692"/>
    </source>
</evidence>
<comment type="subcellular location">
    <subcellularLocation>
        <location evidence="1">Cell membrane</location>
        <topology evidence="1">Multi-pass membrane protein</topology>
    </subcellularLocation>
</comment>
<dbReference type="Gene3D" id="3.40.50.12790">
    <property type="entry name" value="FHIPEP family, domain 4"/>
    <property type="match status" value="1"/>
</dbReference>
<accession>A0A6L3N5Q6</accession>
<evidence type="ECO:0000256" key="6">
    <source>
        <dbReference type="ARBA" id="ARBA00023136"/>
    </source>
</evidence>
<dbReference type="Gene3D" id="1.10.8.540">
    <property type="entry name" value="FHIPEP family, domain 3"/>
    <property type="match status" value="1"/>
</dbReference>
<name>A0A6L3N5Q6_9BURK</name>
<evidence type="ECO:0000256" key="5">
    <source>
        <dbReference type="ARBA" id="ARBA00022989"/>
    </source>
</evidence>
<dbReference type="AlphaFoldDB" id="A0A6L3N5Q6"/>
<evidence type="ECO:0000313" key="7">
    <source>
        <dbReference type="EMBL" id="KAB0643782.1"/>
    </source>
</evidence>
<keyword evidence="7" id="KW-0969">Cilium</keyword>
<proteinExistence type="inferred from homology"/>
<dbReference type="PANTHER" id="PTHR30161:SF1">
    <property type="entry name" value="FLAGELLAR BIOSYNTHESIS PROTEIN FLHA-RELATED"/>
    <property type="match status" value="1"/>
</dbReference>
<dbReference type="GO" id="GO:0005886">
    <property type="term" value="C:plasma membrane"/>
    <property type="evidence" value="ECO:0007669"/>
    <property type="project" value="UniProtKB-SubCell"/>
</dbReference>
<dbReference type="RefSeq" id="WP_212139395.1">
    <property type="nucleotide sequence ID" value="NZ_VZOL01001049.1"/>
</dbReference>
<keyword evidence="5" id="KW-1133">Transmembrane helix</keyword>
<dbReference type="InterPro" id="IPR042194">
    <property type="entry name" value="FHIPEP_1"/>
</dbReference>
<dbReference type="Proteomes" id="UP000473571">
    <property type="component" value="Unassembled WGS sequence"/>
</dbReference>
<keyword evidence="4" id="KW-0812">Transmembrane</keyword>
<sequence length="369" mass="39760">RAAARVAAGDVTEIAPPAALPGDAHEATWDDVQLIDPLGLEVGYRLIPLVDKNSDGELLKRIKSIRKKFAQEIGFLPPVIHIRDNLELRPNAYRIALKGVEIGAGEVFPGQWLAINPGQVTAALPGAATQDPAFGLPAVWIDVAMREQAQVYGYTVVDASTVVATHLNHLVVQHAAELLGRQEVQALVERTGKDAPSLVEDLVPKTISLTTLQKVLQNLLEEGVPIRDMRTILEAVSEHAGRGDAYEITAAVRLSLGRAITQQWYPGSGEMQVMGLDSNLERVLSQALATGANPGLEPGLAHNLLTGTQQAMLRQQNLGLPPVLLVQHALRAMLARFLRRSLPQLKVLSYAEVPDTRTIKVVNVIGGSA</sequence>
<feature type="non-terminal residue" evidence="7">
    <location>
        <position position="1"/>
    </location>
</feature>
<dbReference type="Gene3D" id="3.40.30.60">
    <property type="entry name" value="FHIPEP family, domain 1"/>
    <property type="match status" value="1"/>
</dbReference>
<reference evidence="7 8" key="1">
    <citation type="submission" date="2019-09" db="EMBL/GenBank/DDBJ databases">
        <title>Draft genome sequences of 48 bacterial type strains from the CCUG.</title>
        <authorList>
            <person name="Tunovic T."/>
            <person name="Pineiro-Iglesias B."/>
            <person name="Unosson C."/>
            <person name="Inganas E."/>
            <person name="Ohlen M."/>
            <person name="Cardew S."/>
            <person name="Jensie-Markopoulos S."/>
            <person name="Salva-Serra F."/>
            <person name="Jaen-Luchoro D."/>
            <person name="Karlsson R."/>
            <person name="Svensson-Stadler L."/>
            <person name="Chun J."/>
            <person name="Moore E."/>
        </authorList>
    </citation>
    <scope>NUCLEOTIDE SEQUENCE [LARGE SCALE GENOMIC DNA]</scope>
    <source>
        <strain evidence="7 8">CCUG 65687</strain>
    </source>
</reference>
<dbReference type="InterPro" id="IPR001712">
    <property type="entry name" value="T3SS_FHIPEP"/>
</dbReference>
<keyword evidence="3" id="KW-1003">Cell membrane</keyword>
<protein>
    <submittedName>
        <fullName evidence="7">Flagellar biosynthesis protein FlhA</fullName>
    </submittedName>
</protein>
<dbReference type="GO" id="GO:0009306">
    <property type="term" value="P:protein secretion"/>
    <property type="evidence" value="ECO:0007669"/>
    <property type="project" value="InterPro"/>
</dbReference>
<comment type="similarity">
    <text evidence="2">Belongs to the FHIPEP (flagella/HR/invasion proteins export pore) family.</text>
</comment>
<dbReference type="GO" id="GO:0044780">
    <property type="term" value="P:bacterial-type flagellum assembly"/>
    <property type="evidence" value="ECO:0007669"/>
    <property type="project" value="TreeGrafter"/>
</dbReference>
<comment type="caution">
    <text evidence="7">The sequence shown here is derived from an EMBL/GenBank/DDBJ whole genome shotgun (WGS) entry which is preliminary data.</text>
</comment>
<keyword evidence="6" id="KW-0472">Membrane</keyword>